<dbReference type="AlphaFoldDB" id="A0A2S9H293"/>
<feature type="transmembrane region" description="Helical" evidence="1">
    <location>
        <begin position="108"/>
        <end position="127"/>
    </location>
</feature>
<organism evidence="2 3">
    <name type="scientific">Solimicrobium silvestre</name>
    <dbReference type="NCBI Taxonomy" id="2099400"/>
    <lineage>
        <taxon>Bacteria</taxon>
        <taxon>Pseudomonadati</taxon>
        <taxon>Pseudomonadota</taxon>
        <taxon>Betaproteobacteria</taxon>
        <taxon>Burkholderiales</taxon>
        <taxon>Oxalobacteraceae</taxon>
        <taxon>Solimicrobium</taxon>
    </lineage>
</organism>
<keyword evidence="3" id="KW-1185">Reference proteome</keyword>
<dbReference type="RefSeq" id="WP_105530949.1">
    <property type="nucleotide sequence ID" value="NZ_PUGF01000004.1"/>
</dbReference>
<evidence type="ECO:0000313" key="3">
    <source>
        <dbReference type="Proteomes" id="UP000237839"/>
    </source>
</evidence>
<protein>
    <submittedName>
        <fullName evidence="2">Uncharacterized protein</fullName>
    </submittedName>
</protein>
<proteinExistence type="predicted"/>
<gene>
    <name evidence="2" type="ORF">S2091_1272</name>
</gene>
<keyword evidence="1" id="KW-0472">Membrane</keyword>
<keyword evidence="1" id="KW-0812">Transmembrane</keyword>
<accession>A0A2S9H293</accession>
<dbReference type="Proteomes" id="UP000237839">
    <property type="component" value="Unassembled WGS sequence"/>
</dbReference>
<comment type="caution">
    <text evidence="2">The sequence shown here is derived from an EMBL/GenBank/DDBJ whole genome shotgun (WGS) entry which is preliminary data.</text>
</comment>
<name>A0A2S9H293_9BURK</name>
<evidence type="ECO:0000313" key="2">
    <source>
        <dbReference type="EMBL" id="PRC94099.1"/>
    </source>
</evidence>
<feature type="transmembrane region" description="Helical" evidence="1">
    <location>
        <begin position="27"/>
        <end position="46"/>
    </location>
</feature>
<evidence type="ECO:0000256" key="1">
    <source>
        <dbReference type="SAM" id="Phobius"/>
    </source>
</evidence>
<dbReference type="EMBL" id="PUGF01000004">
    <property type="protein sequence ID" value="PRC94099.1"/>
    <property type="molecule type" value="Genomic_DNA"/>
</dbReference>
<reference evidence="2 3" key="1">
    <citation type="submission" date="2018-02" db="EMBL/GenBank/DDBJ databases">
        <title>Solimicrobium silvestre gen. nov., sp. nov., isolated from alpine forest soil.</title>
        <authorList>
            <person name="Margesin R."/>
            <person name="Albuquerque L."/>
            <person name="Zhang D.-C."/>
            <person name="Froufe H.J.C."/>
            <person name="Severino R."/>
            <person name="Roxo I."/>
            <person name="Egas C."/>
            <person name="Da Costa M.S."/>
        </authorList>
    </citation>
    <scope>NUCLEOTIDE SEQUENCE [LARGE SCALE GENOMIC DNA]</scope>
    <source>
        <strain evidence="2 3">S20-91</strain>
    </source>
</reference>
<dbReference type="OrthoDB" id="9008741at2"/>
<keyword evidence="1" id="KW-1133">Transmembrane helix</keyword>
<sequence length="146" mass="16015">MLSEKNDENAVQKVIENEQLVNRLRRIGFGILIVGLLSAIAVFIFASTANNADGNVVAYENIGGVSYPVDASSSKGYQYNVERVGGKSTLLAVELDDWFASLWHGKKLSYTLAFLSICSALGCFLLARLFSLPPHEDEVDNQDWKG</sequence>